<dbReference type="Proteomes" id="UP000507470">
    <property type="component" value="Unassembled WGS sequence"/>
</dbReference>
<name>A0A6J8DWA0_MYTCO</name>
<accession>A0A6J8DWA0</accession>
<gene>
    <name evidence="2" type="ORF">MCOR_45875</name>
</gene>
<proteinExistence type="predicted"/>
<keyword evidence="3" id="KW-1185">Reference proteome</keyword>
<evidence type="ECO:0000313" key="3">
    <source>
        <dbReference type="Proteomes" id="UP000507470"/>
    </source>
</evidence>
<protein>
    <submittedName>
        <fullName evidence="2">Uncharacterized protein</fullName>
    </submittedName>
</protein>
<reference evidence="2 3" key="1">
    <citation type="submission" date="2020-06" db="EMBL/GenBank/DDBJ databases">
        <authorList>
            <person name="Li R."/>
            <person name="Bekaert M."/>
        </authorList>
    </citation>
    <scope>NUCLEOTIDE SEQUENCE [LARGE SCALE GENOMIC DNA]</scope>
    <source>
        <strain evidence="3">wild</strain>
    </source>
</reference>
<organism evidence="2 3">
    <name type="scientific">Mytilus coruscus</name>
    <name type="common">Sea mussel</name>
    <dbReference type="NCBI Taxonomy" id="42192"/>
    <lineage>
        <taxon>Eukaryota</taxon>
        <taxon>Metazoa</taxon>
        <taxon>Spiralia</taxon>
        <taxon>Lophotrochozoa</taxon>
        <taxon>Mollusca</taxon>
        <taxon>Bivalvia</taxon>
        <taxon>Autobranchia</taxon>
        <taxon>Pteriomorphia</taxon>
        <taxon>Mytilida</taxon>
        <taxon>Mytiloidea</taxon>
        <taxon>Mytilidae</taxon>
        <taxon>Mytilinae</taxon>
        <taxon>Mytilus</taxon>
    </lineage>
</organism>
<feature type="region of interest" description="Disordered" evidence="1">
    <location>
        <begin position="156"/>
        <end position="179"/>
    </location>
</feature>
<dbReference type="EMBL" id="CACVKT020008119">
    <property type="protein sequence ID" value="CAC5412909.1"/>
    <property type="molecule type" value="Genomic_DNA"/>
</dbReference>
<dbReference type="AlphaFoldDB" id="A0A6J8DWA0"/>
<evidence type="ECO:0000313" key="2">
    <source>
        <dbReference type="EMBL" id="CAC5412909.1"/>
    </source>
</evidence>
<evidence type="ECO:0000256" key="1">
    <source>
        <dbReference type="SAM" id="MobiDB-lite"/>
    </source>
</evidence>
<feature type="compositionally biased region" description="Polar residues" evidence="1">
    <location>
        <begin position="162"/>
        <end position="179"/>
    </location>
</feature>
<sequence length="179" mass="19557">MLGESTYPSQIQSSNLQQMIKNNCTEKLVGVPIPVGDRTRLQASKCKYSWVDMVDILNLAVTSPGTKGETIPKLISSQIETPSKSYADTGKSYADTGKSYANTVKSNVINNDTTIINESEANVSQIDNPEINIEEISDNETENKEIVDNTPSILNKERKNISSHQGQTTEEQCAGLSSI</sequence>